<dbReference type="Proteomes" id="UP001165653">
    <property type="component" value="Unassembled WGS sequence"/>
</dbReference>
<evidence type="ECO:0000256" key="1">
    <source>
        <dbReference type="SAM" id="MobiDB-lite"/>
    </source>
</evidence>
<name>A0ABT3G699_9BACT</name>
<feature type="compositionally biased region" description="Polar residues" evidence="1">
    <location>
        <begin position="914"/>
        <end position="924"/>
    </location>
</feature>
<sequence length="1165" mass="125658">MSFRSILCLCAGLPYSVAAENLTTVSTVLSPRVAFDAEQTPAGLKIVVEADALDGEAVALKLGVAGKGHTELGGERAKQSRSGKTTRWEFEIPDEKGNSSLRLAFSLEWAGGPGGQVRLKQRFRHLNPAAAHSGLSENPRDWQVLDLEERERQAADRALEIAIDFQQPSDGKASVVIEKPDGSRVRNLISGQDLAAGKHRLVWDGLDEEGNIAAPGDYRWRAISHPGLKPVHVMDFCDGPGSNHGTFQAAASNGTSLFFAAPVAEGGHEIVELAPDGSFIRGFNPPHGHGLGRVALAADENYLYAAHDGLAWGQHVDRSKPDWKEERTISVIRIDLKSWKVAEFPDGTRHSPLRKYQVGPGSGTKRDPLEHALAGMILLDGKLHIGDSTTASIMIVDAGSGKLEREYPLPGVRALATKGSRFHAIGQGGLMKIDPATGQSKVIAKLGGDPAGLDVMEDGFLVSDGKDHIVRVLDGRGQEVKRLGTPGGIVPGAYDPKRLKNPGGLVALDGKLWVTERERWQPKRLAAFDILSGEVVKEYFGPTNYGAQGAGFDEKDASRWLGQGALWKIDFKTKQAKPVAITSGKSGRRHQFWRQEGRTFVISSGKATWIQELHEDGTLRPLACLSSAHQFSYDCDWRPPAAFTEAFQRDRPDIPYGGSQGGVIEDGKPVHGTGMLWVDQNGNGEMDAAEIEFTAKDTSAGGAGWSHDGQDLGFRVPGERNGKAVLVTLVPQGWWPGGAPRYPSLNEAVAKAPEIDLPGSSMVESISDRFGNTVMNSDPAMRLIGPDGKLKWTYPNRWSNVHGSHKAPLPKTGELQGALFYSGMVPLDDQSDVMAINGNHGRAFIMTSDGLYLDEMFPDVRMMTNPQAGGVGILGGECFGGTFGRAPDGEYYFQGGGIAYRIYRVEGLRKTKRSSGSLTVSGPQSIAAGRKQARSVAESAEPPKAVIGRGDKATTETTRWDREGKFPVTVRAACDGKLLYLQYEVADASPWVNHGTDWQALFKTGDGIDLQLGTDPAAATARSNPVPGDLRLFIAPMGEENVAVLYRHRLPGAAAGETVNFQSPWRSEKVDSVRKLEAVQIRAERGGESYRVDVAIPLAELGLSDPANLSLRGDFGVIYGDAAGTLNIFRNYWSNRATGLVNDVPGEIMLSPNLWGNIHFDAAKP</sequence>
<dbReference type="InterPro" id="IPR018247">
    <property type="entry name" value="EF_Hand_1_Ca_BS"/>
</dbReference>
<dbReference type="PROSITE" id="PS00018">
    <property type="entry name" value="EF_HAND_1"/>
    <property type="match status" value="1"/>
</dbReference>
<keyword evidence="2" id="KW-0732">Signal</keyword>
<evidence type="ECO:0000256" key="2">
    <source>
        <dbReference type="SAM" id="SignalP"/>
    </source>
</evidence>
<feature type="signal peptide" evidence="2">
    <location>
        <begin position="1"/>
        <end position="19"/>
    </location>
</feature>
<reference evidence="3" key="1">
    <citation type="submission" date="2022-10" db="EMBL/GenBank/DDBJ databases">
        <title>Luteolibacter sp. GHJ8, whole genome shotgun sequencing project.</title>
        <authorList>
            <person name="Zhao G."/>
            <person name="Shen L."/>
        </authorList>
    </citation>
    <scope>NUCLEOTIDE SEQUENCE</scope>
    <source>
        <strain evidence="3">GHJ8</strain>
    </source>
</reference>
<proteinExistence type="predicted"/>
<dbReference type="Gene3D" id="2.130.10.10">
    <property type="entry name" value="YVTN repeat-like/Quinoprotein amine dehydrogenase"/>
    <property type="match status" value="1"/>
</dbReference>
<dbReference type="SUPFAM" id="SSF63825">
    <property type="entry name" value="YWTD domain"/>
    <property type="match status" value="1"/>
</dbReference>
<organism evidence="3 4">
    <name type="scientific">Luteolibacter rhizosphaerae</name>
    <dbReference type="NCBI Taxonomy" id="2989719"/>
    <lineage>
        <taxon>Bacteria</taxon>
        <taxon>Pseudomonadati</taxon>
        <taxon>Verrucomicrobiota</taxon>
        <taxon>Verrucomicrobiia</taxon>
        <taxon>Verrucomicrobiales</taxon>
        <taxon>Verrucomicrobiaceae</taxon>
        <taxon>Luteolibacter</taxon>
    </lineage>
</organism>
<evidence type="ECO:0000313" key="3">
    <source>
        <dbReference type="EMBL" id="MCW1915099.1"/>
    </source>
</evidence>
<feature type="region of interest" description="Disordered" evidence="1">
    <location>
        <begin position="914"/>
        <end position="956"/>
    </location>
</feature>
<dbReference type="Gene3D" id="2.60.40.4070">
    <property type="match status" value="1"/>
</dbReference>
<dbReference type="Gene3D" id="2.60.40.1190">
    <property type="match status" value="1"/>
</dbReference>
<accession>A0ABT3G699</accession>
<dbReference type="EMBL" id="JAPDDR010000008">
    <property type="protein sequence ID" value="MCW1915099.1"/>
    <property type="molecule type" value="Genomic_DNA"/>
</dbReference>
<feature type="chain" id="PRO_5046428980" description="FlgD Ig-like domain-containing protein" evidence="2">
    <location>
        <begin position="20"/>
        <end position="1165"/>
    </location>
</feature>
<keyword evidence="4" id="KW-1185">Reference proteome</keyword>
<dbReference type="SUPFAM" id="SSF49344">
    <property type="entry name" value="CBD9-like"/>
    <property type="match status" value="1"/>
</dbReference>
<gene>
    <name evidence="3" type="ORF">OJ996_16045</name>
</gene>
<protein>
    <recommendedName>
        <fullName evidence="5">FlgD Ig-like domain-containing protein</fullName>
    </recommendedName>
</protein>
<comment type="caution">
    <text evidence="3">The sequence shown here is derived from an EMBL/GenBank/DDBJ whole genome shotgun (WGS) entry which is preliminary data.</text>
</comment>
<dbReference type="InterPro" id="IPR015943">
    <property type="entry name" value="WD40/YVTN_repeat-like_dom_sf"/>
</dbReference>
<dbReference type="RefSeq" id="WP_264514639.1">
    <property type="nucleotide sequence ID" value="NZ_JAPDDR010000008.1"/>
</dbReference>
<evidence type="ECO:0000313" key="4">
    <source>
        <dbReference type="Proteomes" id="UP001165653"/>
    </source>
</evidence>
<evidence type="ECO:0008006" key="5">
    <source>
        <dbReference type="Google" id="ProtNLM"/>
    </source>
</evidence>